<dbReference type="AlphaFoldDB" id="I0IQA9"/>
<evidence type="ECO:0000259" key="3">
    <source>
        <dbReference type="Pfam" id="PF01168"/>
    </source>
</evidence>
<dbReference type="InterPro" id="IPR001608">
    <property type="entry name" value="Ala_racemase_N"/>
</dbReference>
<accession>I0IQA9</accession>
<evidence type="ECO:0000256" key="1">
    <source>
        <dbReference type="ARBA" id="ARBA00022898"/>
    </source>
</evidence>
<evidence type="ECO:0000313" key="5">
    <source>
        <dbReference type="Proteomes" id="UP000007382"/>
    </source>
</evidence>
<dbReference type="Gene3D" id="3.20.20.10">
    <property type="entry name" value="Alanine racemase"/>
    <property type="match status" value="1"/>
</dbReference>
<dbReference type="STRING" id="1162668.LFE_1779"/>
<keyword evidence="1" id="KW-0663">Pyridoxal phosphate</keyword>
<dbReference type="InterPro" id="IPR011078">
    <property type="entry name" value="PyrdxlP_homeostasis"/>
</dbReference>
<feature type="domain" description="Alanine racemase N-terminal" evidence="3">
    <location>
        <begin position="98"/>
        <end position="231"/>
    </location>
</feature>
<evidence type="ECO:0000313" key="4">
    <source>
        <dbReference type="EMBL" id="BAM07458.1"/>
    </source>
</evidence>
<proteinExistence type="inferred from homology"/>
<comment type="similarity">
    <text evidence="2">Belongs to the pyridoxal phosphate-binding protein YggS/PROSC family.</text>
</comment>
<sequence length="241" mass="25900">MTREEILSIRLGLIRELIAVESSARGDASAVEVVAVTKAASDNDFLAMSSLHLPLAENRWEKLSARLALLGNAGKGIPFHFIGALQRRSTKDKGFPVNLISSVDRENILPILNQMALQYGVFQNILVELDLSGIPGRSGVSPDSLPVLLDAISKYGSLVLKGLLVMGVPPSPSGDLSETIRIFDGGRRLFDWLSGQCSTVDTLSMGMSGDYLEAVRAGSTQVRLGTILFGKEEIIGRSHPV</sequence>
<protein>
    <recommendedName>
        <fullName evidence="3">Alanine racemase N-terminal domain-containing protein</fullName>
    </recommendedName>
</protein>
<dbReference type="RefSeq" id="WP_014449942.1">
    <property type="nucleotide sequence ID" value="NC_017094.1"/>
</dbReference>
<evidence type="ECO:0000256" key="2">
    <source>
        <dbReference type="RuleBase" id="RU004514"/>
    </source>
</evidence>
<dbReference type="Proteomes" id="UP000007382">
    <property type="component" value="Chromosome"/>
</dbReference>
<dbReference type="SUPFAM" id="SSF51419">
    <property type="entry name" value="PLP-binding barrel"/>
    <property type="match status" value="1"/>
</dbReference>
<dbReference type="PANTHER" id="PTHR10146:SF14">
    <property type="entry name" value="PYRIDOXAL PHOSPHATE HOMEOSTASIS PROTEIN"/>
    <property type="match status" value="1"/>
</dbReference>
<dbReference type="InterPro" id="IPR029066">
    <property type="entry name" value="PLP-binding_barrel"/>
</dbReference>
<dbReference type="HOGENOM" id="CLU_059988_1_0_0"/>
<name>I0IQA9_LEPFC</name>
<keyword evidence="5" id="KW-1185">Reference proteome</keyword>
<dbReference type="GO" id="GO:0030170">
    <property type="term" value="F:pyridoxal phosphate binding"/>
    <property type="evidence" value="ECO:0007669"/>
    <property type="project" value="InterPro"/>
</dbReference>
<dbReference type="PANTHER" id="PTHR10146">
    <property type="entry name" value="PROLINE SYNTHETASE CO-TRANSCRIBED BACTERIAL HOMOLOG PROTEIN"/>
    <property type="match status" value="1"/>
</dbReference>
<dbReference type="Pfam" id="PF01168">
    <property type="entry name" value="Ala_racemase_N"/>
    <property type="match status" value="1"/>
</dbReference>
<reference evidence="5" key="2">
    <citation type="submission" date="2012-03" db="EMBL/GenBank/DDBJ databases">
        <title>The complete genome sequence of the pioneer microbe on fresh volcanic deposit, Leptospirillum ferrooxidans strain C2-3.</title>
        <authorList>
            <person name="Fujimura R."/>
            <person name="Sato Y."/>
            <person name="Nishizawa T."/>
            <person name="Nanba K."/>
            <person name="Oshima K."/>
            <person name="Hattori M."/>
            <person name="Kamijo T."/>
            <person name="Ohta H."/>
        </authorList>
    </citation>
    <scope>NUCLEOTIDE SEQUENCE [LARGE SCALE GENOMIC DNA]</scope>
    <source>
        <strain evidence="5">C2-3</strain>
    </source>
</reference>
<gene>
    <name evidence="4" type="ordered locus">LFE_1779</name>
</gene>
<reference evidence="4 5" key="1">
    <citation type="journal article" date="2012" name="J. Bacteriol.">
        <title>Complete Genome Sequence of Leptospirillum ferrooxidans Strain C2-3, Isolated from a Fresh Volcanic Ash Deposit on the Island of Miyake, Japan.</title>
        <authorList>
            <person name="Fujimura R."/>
            <person name="Sato Y."/>
            <person name="Nishizawa T."/>
            <person name="Oshima K."/>
            <person name="Kim S.-W."/>
            <person name="Hattori M."/>
            <person name="Kamijo T."/>
            <person name="Ohta H."/>
        </authorList>
    </citation>
    <scope>NUCLEOTIDE SEQUENCE [LARGE SCALE GENOMIC DNA]</scope>
    <source>
        <strain evidence="4 5">C2-3</strain>
    </source>
</reference>
<dbReference type="PATRIC" id="fig|1162668.3.peg.2113"/>
<dbReference type="eggNOG" id="COG0325">
    <property type="taxonomic scope" value="Bacteria"/>
</dbReference>
<dbReference type="OrthoDB" id="9804072at2"/>
<organism evidence="4 5">
    <name type="scientific">Leptospirillum ferrooxidans (strain C2-3)</name>
    <dbReference type="NCBI Taxonomy" id="1162668"/>
    <lineage>
        <taxon>Bacteria</taxon>
        <taxon>Pseudomonadati</taxon>
        <taxon>Nitrospirota</taxon>
        <taxon>Nitrospiria</taxon>
        <taxon>Nitrospirales</taxon>
        <taxon>Nitrospiraceae</taxon>
        <taxon>Leptospirillum</taxon>
    </lineage>
</organism>
<dbReference type="KEGG" id="lfc:LFE_1779"/>
<dbReference type="EMBL" id="AP012342">
    <property type="protein sequence ID" value="BAM07458.1"/>
    <property type="molecule type" value="Genomic_DNA"/>
</dbReference>